<gene>
    <name evidence="1" type="ORF">AZO1586I_1127</name>
</gene>
<sequence length="48" mass="5458">MHVSLLFLVGLRVVNIPFGRLIECCTYDVNPSLIFSIMANICYFFACL</sequence>
<reference evidence="1 2" key="1">
    <citation type="submission" date="2020-05" db="EMBL/GenBank/DDBJ databases">
        <authorList>
            <person name="Petersen J."/>
            <person name="Sayavedra L."/>
        </authorList>
    </citation>
    <scope>NUCLEOTIDE SEQUENCE [LARGE SCALE GENOMIC DNA]</scope>
    <source>
        <strain evidence="1">B azoricus SOX ET2 1586I</strain>
    </source>
</reference>
<comment type="caution">
    <text evidence="1">The sequence shown here is derived from an EMBL/GenBank/DDBJ whole genome shotgun (WGS) entry which is preliminary data.</text>
</comment>
<evidence type="ECO:0000313" key="2">
    <source>
        <dbReference type="Proteomes" id="UP000626656"/>
    </source>
</evidence>
<organism evidence="1 2">
    <name type="scientific">Bathymodiolus thermophilus thioautotrophic gill symbiont</name>
    <dbReference type="NCBI Taxonomy" id="2360"/>
    <lineage>
        <taxon>Bacteria</taxon>
        <taxon>Pseudomonadati</taxon>
        <taxon>Pseudomonadota</taxon>
        <taxon>Gammaproteobacteria</taxon>
        <taxon>sulfur-oxidizing symbionts</taxon>
    </lineage>
</organism>
<evidence type="ECO:0000313" key="1">
    <source>
        <dbReference type="EMBL" id="CAB5503456.1"/>
    </source>
</evidence>
<dbReference type="EMBL" id="CAHJWF010000254">
    <property type="protein sequence ID" value="CAB5503456.1"/>
    <property type="molecule type" value="Genomic_DNA"/>
</dbReference>
<accession>A0ABM8M8N6</accession>
<name>A0ABM8M8N6_9GAMM</name>
<proteinExistence type="predicted"/>
<protein>
    <submittedName>
        <fullName evidence="1">Uncharacterized protein</fullName>
    </submittedName>
</protein>
<dbReference type="Proteomes" id="UP000626656">
    <property type="component" value="Unassembled WGS sequence"/>
</dbReference>
<keyword evidence="2" id="KW-1185">Reference proteome</keyword>